<evidence type="ECO:0000256" key="5">
    <source>
        <dbReference type="ARBA" id="ARBA00023163"/>
    </source>
</evidence>
<evidence type="ECO:0000313" key="10">
    <source>
        <dbReference type="Proteomes" id="UP000630887"/>
    </source>
</evidence>
<comment type="caution">
    <text evidence="9">The sequence shown here is derived from an EMBL/GenBank/DDBJ whole genome shotgun (WGS) entry which is preliminary data.</text>
</comment>
<dbReference type="SUPFAM" id="SSF88946">
    <property type="entry name" value="Sigma2 domain of RNA polymerase sigma factors"/>
    <property type="match status" value="1"/>
</dbReference>
<evidence type="ECO:0000313" key="9">
    <source>
        <dbReference type="EMBL" id="GIG07768.1"/>
    </source>
</evidence>
<evidence type="ECO:0000256" key="4">
    <source>
        <dbReference type="ARBA" id="ARBA00023125"/>
    </source>
</evidence>
<dbReference type="InterPro" id="IPR000943">
    <property type="entry name" value="RNA_pol_sigma70"/>
</dbReference>
<name>A0A8J3KX57_9ACTN</name>
<evidence type="ECO:0000259" key="8">
    <source>
        <dbReference type="Pfam" id="PF04545"/>
    </source>
</evidence>
<dbReference type="Pfam" id="PF04545">
    <property type="entry name" value="Sigma70_r4"/>
    <property type="match status" value="1"/>
</dbReference>
<evidence type="ECO:0000256" key="6">
    <source>
        <dbReference type="SAM" id="MobiDB-lite"/>
    </source>
</evidence>
<keyword evidence="4" id="KW-0238">DNA-binding</keyword>
<dbReference type="NCBIfam" id="TIGR02937">
    <property type="entry name" value="sigma70-ECF"/>
    <property type="match status" value="1"/>
</dbReference>
<reference evidence="9 10" key="1">
    <citation type="submission" date="2021-01" db="EMBL/GenBank/DDBJ databases">
        <title>Whole genome shotgun sequence of Catellatospora coxensis NBRC 107359.</title>
        <authorList>
            <person name="Komaki H."/>
            <person name="Tamura T."/>
        </authorList>
    </citation>
    <scope>NUCLEOTIDE SEQUENCE [LARGE SCALE GENOMIC DNA]</scope>
    <source>
        <strain evidence="9 10">NBRC 107359</strain>
    </source>
</reference>
<feature type="region of interest" description="Disordered" evidence="6">
    <location>
        <begin position="97"/>
        <end position="125"/>
    </location>
</feature>
<dbReference type="PRINTS" id="PR00046">
    <property type="entry name" value="SIGMA70FCT"/>
</dbReference>
<dbReference type="SUPFAM" id="SSF88659">
    <property type="entry name" value="Sigma3 and sigma4 domains of RNA polymerase sigma factors"/>
    <property type="match status" value="1"/>
</dbReference>
<gene>
    <name evidence="9" type="ORF">Cco03nite_44680</name>
</gene>
<keyword evidence="2" id="KW-0805">Transcription regulation</keyword>
<feature type="domain" description="RNA polymerase sigma-70 region 2" evidence="7">
    <location>
        <begin position="26"/>
        <end position="95"/>
    </location>
</feature>
<dbReference type="InterPro" id="IPR039425">
    <property type="entry name" value="RNA_pol_sigma-70-like"/>
</dbReference>
<protein>
    <recommendedName>
        <fullName evidence="11">RNA polymerase sigma-70 factor (ECF subfamily)</fullName>
    </recommendedName>
</protein>
<sequence length="205" mass="22097">MTWSETELVARATRGEPDATATLLADVRPGVIRYCRARLGPVGGAYTTADDVAQDVCIALLQALPRYRQQGVPFSAFVYGISARKVADAQRAAMRHLSAAVPSPRTEADPLDQPDDTPGPEQQALDNDQARRLARLLDLLPDPQREIIVLRVAVGLTADEVGVSLNMSAGAVRVAQSRALARLRALADDLREDAAQQPALERRPA</sequence>
<dbReference type="InterPro" id="IPR013325">
    <property type="entry name" value="RNA_pol_sigma_r2"/>
</dbReference>
<feature type="domain" description="RNA polymerase sigma-70 region 4" evidence="8">
    <location>
        <begin position="136"/>
        <end position="185"/>
    </location>
</feature>
<dbReference type="Gene3D" id="1.10.1740.10">
    <property type="match status" value="1"/>
</dbReference>
<dbReference type="Proteomes" id="UP000630887">
    <property type="component" value="Unassembled WGS sequence"/>
</dbReference>
<evidence type="ECO:0000256" key="1">
    <source>
        <dbReference type="ARBA" id="ARBA00010641"/>
    </source>
</evidence>
<accession>A0A8J3KX57</accession>
<proteinExistence type="inferred from homology"/>
<keyword evidence="3" id="KW-0731">Sigma factor</keyword>
<evidence type="ECO:0000256" key="3">
    <source>
        <dbReference type="ARBA" id="ARBA00023082"/>
    </source>
</evidence>
<dbReference type="PANTHER" id="PTHR43133:SF58">
    <property type="entry name" value="ECF RNA POLYMERASE SIGMA FACTOR SIGD"/>
    <property type="match status" value="1"/>
</dbReference>
<dbReference type="PANTHER" id="PTHR43133">
    <property type="entry name" value="RNA POLYMERASE ECF-TYPE SIGMA FACTO"/>
    <property type="match status" value="1"/>
</dbReference>
<dbReference type="InterPro" id="IPR007630">
    <property type="entry name" value="RNA_pol_sigma70_r4"/>
</dbReference>
<organism evidence="9 10">
    <name type="scientific">Catellatospora coxensis</name>
    <dbReference type="NCBI Taxonomy" id="310354"/>
    <lineage>
        <taxon>Bacteria</taxon>
        <taxon>Bacillati</taxon>
        <taxon>Actinomycetota</taxon>
        <taxon>Actinomycetes</taxon>
        <taxon>Micromonosporales</taxon>
        <taxon>Micromonosporaceae</taxon>
        <taxon>Catellatospora</taxon>
    </lineage>
</organism>
<keyword evidence="5" id="KW-0804">Transcription</keyword>
<evidence type="ECO:0008006" key="11">
    <source>
        <dbReference type="Google" id="ProtNLM"/>
    </source>
</evidence>
<dbReference type="RefSeq" id="WP_203694105.1">
    <property type="nucleotide sequence ID" value="NZ_BAAALC010000029.1"/>
</dbReference>
<dbReference type="InterPro" id="IPR014284">
    <property type="entry name" value="RNA_pol_sigma-70_dom"/>
</dbReference>
<dbReference type="InterPro" id="IPR013324">
    <property type="entry name" value="RNA_pol_sigma_r3/r4-like"/>
</dbReference>
<comment type="similarity">
    <text evidence="1">Belongs to the sigma-70 factor family. ECF subfamily.</text>
</comment>
<dbReference type="InterPro" id="IPR007627">
    <property type="entry name" value="RNA_pol_sigma70_r2"/>
</dbReference>
<keyword evidence="10" id="KW-1185">Reference proteome</keyword>
<dbReference type="NCBIfam" id="NF007230">
    <property type="entry name" value="PRK09648.1"/>
    <property type="match status" value="1"/>
</dbReference>
<dbReference type="GO" id="GO:0006352">
    <property type="term" value="P:DNA-templated transcription initiation"/>
    <property type="evidence" value="ECO:0007669"/>
    <property type="project" value="InterPro"/>
</dbReference>
<dbReference type="Gene3D" id="1.10.10.10">
    <property type="entry name" value="Winged helix-like DNA-binding domain superfamily/Winged helix DNA-binding domain"/>
    <property type="match status" value="1"/>
</dbReference>
<evidence type="ECO:0000256" key="2">
    <source>
        <dbReference type="ARBA" id="ARBA00023015"/>
    </source>
</evidence>
<evidence type="ECO:0000259" key="7">
    <source>
        <dbReference type="Pfam" id="PF04542"/>
    </source>
</evidence>
<dbReference type="GO" id="GO:0016987">
    <property type="term" value="F:sigma factor activity"/>
    <property type="evidence" value="ECO:0007669"/>
    <property type="project" value="UniProtKB-KW"/>
</dbReference>
<dbReference type="AlphaFoldDB" id="A0A8J3KX57"/>
<dbReference type="GO" id="GO:0003677">
    <property type="term" value="F:DNA binding"/>
    <property type="evidence" value="ECO:0007669"/>
    <property type="project" value="UniProtKB-KW"/>
</dbReference>
<dbReference type="InterPro" id="IPR036388">
    <property type="entry name" value="WH-like_DNA-bd_sf"/>
</dbReference>
<dbReference type="EMBL" id="BONI01000038">
    <property type="protein sequence ID" value="GIG07768.1"/>
    <property type="molecule type" value="Genomic_DNA"/>
</dbReference>
<dbReference type="Pfam" id="PF04542">
    <property type="entry name" value="Sigma70_r2"/>
    <property type="match status" value="1"/>
</dbReference>